<comment type="caution">
    <text evidence="4">The sequence shown here is derived from an EMBL/GenBank/DDBJ whole genome shotgun (WGS) entry which is preliminary data.</text>
</comment>
<dbReference type="EMBL" id="JAVREM010000022">
    <property type="protein sequence ID" value="MDT0320241.1"/>
    <property type="molecule type" value="Genomic_DNA"/>
</dbReference>
<keyword evidence="2" id="KW-0472">Membrane</keyword>
<evidence type="ECO:0000313" key="5">
    <source>
        <dbReference type="Proteomes" id="UP001183420"/>
    </source>
</evidence>
<dbReference type="RefSeq" id="WP_311600011.1">
    <property type="nucleotide sequence ID" value="NZ_JAVREM010000022.1"/>
</dbReference>
<protein>
    <submittedName>
        <fullName evidence="4">DUF4232 domain-containing protein</fullName>
    </submittedName>
</protein>
<feature type="compositionally biased region" description="Pro residues" evidence="1">
    <location>
        <begin position="1"/>
        <end position="12"/>
    </location>
</feature>
<evidence type="ECO:0000256" key="1">
    <source>
        <dbReference type="SAM" id="MobiDB-lite"/>
    </source>
</evidence>
<dbReference type="InterPro" id="IPR025326">
    <property type="entry name" value="DUF4232"/>
</dbReference>
<gene>
    <name evidence="4" type="ORF">RNC47_18050</name>
</gene>
<reference evidence="5" key="1">
    <citation type="submission" date="2023-07" db="EMBL/GenBank/DDBJ databases">
        <title>30 novel species of actinomycetes from the DSMZ collection.</title>
        <authorList>
            <person name="Nouioui I."/>
        </authorList>
    </citation>
    <scope>NUCLEOTIDE SEQUENCE [LARGE SCALE GENOMIC DNA]</scope>
    <source>
        <strain evidence="5">DSM 44918</strain>
    </source>
</reference>
<accession>A0ABU2LRL2</accession>
<dbReference type="Proteomes" id="UP001183420">
    <property type="component" value="Unassembled WGS sequence"/>
</dbReference>
<sequence length="272" mass="27599">MTSPHDPPPGSPPGSSHGSEQRETADLGQAFAALAARERRLAPPAGHFQAVRRRAAARRRRRALVLGTVTVACLAGAGIAAATLLPGTAPDDRPLAVEDRGSPADPAEPTPTHPAPGTAHPDGGRETLPVCPSDRLDAAVAATEGAAGSVTLTLSLTNVGDSLCAMTGFPGVSLVAGDEGEQIGNPAEREDDAGGPVRVELAPGAAAVTEVRVTRAENYPADACEPVAARGLRIYPPDQRAALFLPHDGLTGCAAEDVTVLAVTPVRPAEAD</sequence>
<organism evidence="4 5">
    <name type="scientific">Streptomyces millisiae</name>
    <dbReference type="NCBI Taxonomy" id="3075542"/>
    <lineage>
        <taxon>Bacteria</taxon>
        <taxon>Bacillati</taxon>
        <taxon>Actinomycetota</taxon>
        <taxon>Actinomycetes</taxon>
        <taxon>Kitasatosporales</taxon>
        <taxon>Streptomycetaceae</taxon>
        <taxon>Streptomyces</taxon>
    </lineage>
</organism>
<keyword evidence="2" id="KW-0812">Transmembrane</keyword>
<name>A0ABU2LRL2_9ACTN</name>
<keyword evidence="2" id="KW-1133">Transmembrane helix</keyword>
<feature type="domain" description="DUF4232" evidence="3">
    <location>
        <begin position="131"/>
        <end position="266"/>
    </location>
</feature>
<dbReference type="Pfam" id="PF14016">
    <property type="entry name" value="DUF4232"/>
    <property type="match status" value="1"/>
</dbReference>
<evidence type="ECO:0000313" key="4">
    <source>
        <dbReference type="EMBL" id="MDT0320241.1"/>
    </source>
</evidence>
<evidence type="ECO:0000259" key="3">
    <source>
        <dbReference type="Pfam" id="PF14016"/>
    </source>
</evidence>
<feature type="region of interest" description="Disordered" evidence="1">
    <location>
        <begin position="1"/>
        <end position="29"/>
    </location>
</feature>
<feature type="transmembrane region" description="Helical" evidence="2">
    <location>
        <begin position="63"/>
        <end position="85"/>
    </location>
</feature>
<keyword evidence="5" id="KW-1185">Reference proteome</keyword>
<feature type="compositionally biased region" description="Basic and acidic residues" evidence="1">
    <location>
        <begin position="90"/>
        <end position="102"/>
    </location>
</feature>
<proteinExistence type="predicted"/>
<feature type="region of interest" description="Disordered" evidence="1">
    <location>
        <begin position="84"/>
        <end position="130"/>
    </location>
</feature>
<evidence type="ECO:0000256" key="2">
    <source>
        <dbReference type="SAM" id="Phobius"/>
    </source>
</evidence>